<dbReference type="Gene3D" id="3.30.160.70">
    <property type="entry name" value="Methylated DNA-protein cysteine methyltransferase domain"/>
    <property type="match status" value="1"/>
</dbReference>
<dbReference type="PROSITE" id="PS00374">
    <property type="entry name" value="MGMT"/>
    <property type="match status" value="1"/>
</dbReference>
<evidence type="ECO:0000259" key="10">
    <source>
        <dbReference type="Pfam" id="PF01035"/>
    </source>
</evidence>
<dbReference type="PATRIC" id="fig|272562.8.peg.3439"/>
<reference evidence="12 13" key="1">
    <citation type="journal article" date="2001" name="J. Bacteriol.">
        <title>Genome sequence and comparative analysis of the solvent-producing bacterium Clostridium acetobutylicum.</title>
        <authorList>
            <person name="Nolling J."/>
            <person name="Breton G."/>
            <person name="Omelchenko M.V."/>
            <person name="Makarova K.S."/>
            <person name="Zeng Q."/>
            <person name="Gibson R."/>
            <person name="Lee H.M."/>
            <person name="Dubois J."/>
            <person name="Qiu D."/>
            <person name="Hitti J."/>
            <person name="Wolf Y.I."/>
            <person name="Tatusov R.L."/>
            <person name="Sabathe F."/>
            <person name="Doucette-Stamm L."/>
            <person name="Soucaille P."/>
            <person name="Daly M.J."/>
            <person name="Bennett G.N."/>
            <person name="Koonin E.V."/>
            <person name="Smith D.R."/>
        </authorList>
    </citation>
    <scope>NUCLEOTIDE SEQUENCE [LARGE SCALE GENOMIC DNA]</scope>
    <source>
        <strain evidence="13">ATCC 824 / DSM 792 / JCM 1419 / LMG 5710 / VKM B-1787</strain>
    </source>
</reference>
<dbReference type="InterPro" id="IPR008332">
    <property type="entry name" value="MethylG_MeTrfase_N"/>
</dbReference>
<comment type="similarity">
    <text evidence="2 9">Belongs to the MGMT family.</text>
</comment>
<evidence type="ECO:0000256" key="7">
    <source>
        <dbReference type="ARBA" id="ARBA00023204"/>
    </source>
</evidence>
<dbReference type="Gene3D" id="1.10.10.10">
    <property type="entry name" value="Winged helix-like DNA-binding domain superfamily/Winged helix DNA-binding domain"/>
    <property type="match status" value="1"/>
</dbReference>
<dbReference type="GO" id="GO:0003908">
    <property type="term" value="F:methylated-DNA-[protein]-cysteine S-methyltransferase activity"/>
    <property type="evidence" value="ECO:0007669"/>
    <property type="project" value="UniProtKB-UniRule"/>
</dbReference>
<dbReference type="EMBL" id="AE001437">
    <property type="protein sequence ID" value="AAK81195.1"/>
    <property type="molecule type" value="Genomic_DNA"/>
</dbReference>
<dbReference type="Pfam" id="PF02870">
    <property type="entry name" value="Methyltransf_1N"/>
    <property type="match status" value="1"/>
</dbReference>
<dbReference type="PIR" id="H97300">
    <property type="entry name" value="H97300"/>
</dbReference>
<dbReference type="SUPFAM" id="SSF53155">
    <property type="entry name" value="Methylated DNA-protein cysteine methyltransferase domain"/>
    <property type="match status" value="1"/>
</dbReference>
<proteinExistence type="inferred from homology"/>
<comment type="function">
    <text evidence="9">Involved in the cellular defense against the biological effects of O6-methylguanine (O6-MeG) and O4-methylthymine (O4-MeT) in DNA. Repairs the methylated nucleobase in DNA by stoichiometrically transferring the methyl group to a cysteine residue in the enzyme. This is a suicide reaction: the enzyme is irreversibly inactivated.</text>
</comment>
<keyword evidence="6 9" id="KW-0227">DNA damage</keyword>
<dbReference type="InterPro" id="IPR036631">
    <property type="entry name" value="MGMT_N_sf"/>
</dbReference>
<dbReference type="InterPro" id="IPR001497">
    <property type="entry name" value="MethylDNA_cys_MeTrfase_AS"/>
</dbReference>
<keyword evidence="5 9" id="KW-0808">Transferase</keyword>
<dbReference type="SUPFAM" id="SSF46767">
    <property type="entry name" value="Methylated DNA-protein cysteine methyltransferase, C-terminal domain"/>
    <property type="match status" value="1"/>
</dbReference>
<evidence type="ECO:0000256" key="2">
    <source>
        <dbReference type="ARBA" id="ARBA00008711"/>
    </source>
</evidence>
<evidence type="ECO:0000259" key="11">
    <source>
        <dbReference type="Pfam" id="PF02870"/>
    </source>
</evidence>
<dbReference type="GO" id="GO:0006307">
    <property type="term" value="P:DNA alkylation repair"/>
    <property type="evidence" value="ECO:0007669"/>
    <property type="project" value="UniProtKB-UniRule"/>
</dbReference>
<dbReference type="InterPro" id="IPR036388">
    <property type="entry name" value="WH-like_DNA-bd_sf"/>
</dbReference>
<protein>
    <recommendedName>
        <fullName evidence="9">Methylated-DNA--protein-cysteine methyltransferase</fullName>
        <ecNumber evidence="9">2.1.1.63</ecNumber>
    </recommendedName>
    <alternativeName>
        <fullName evidence="9">6-O-methylguanine-DNA methyltransferase</fullName>
        <shortName evidence="9">MGMT</shortName>
    </alternativeName>
    <alternativeName>
        <fullName evidence="9">O-6-methylguanine-DNA-alkyltransferase</fullName>
    </alternativeName>
</protein>
<dbReference type="EC" id="2.1.1.63" evidence="9"/>
<evidence type="ECO:0000256" key="3">
    <source>
        <dbReference type="ARBA" id="ARBA00022490"/>
    </source>
</evidence>
<keyword evidence="3 9" id="KW-0963">Cytoplasm</keyword>
<evidence type="ECO:0000256" key="4">
    <source>
        <dbReference type="ARBA" id="ARBA00022603"/>
    </source>
</evidence>
<evidence type="ECO:0000256" key="6">
    <source>
        <dbReference type="ARBA" id="ARBA00022763"/>
    </source>
</evidence>
<dbReference type="HOGENOM" id="CLU_000445_52_2_9"/>
<evidence type="ECO:0000256" key="5">
    <source>
        <dbReference type="ARBA" id="ARBA00022679"/>
    </source>
</evidence>
<gene>
    <name evidence="12" type="primary">ada</name>
    <name evidence="12" type="ordered locus">CA_C3261</name>
</gene>
<dbReference type="STRING" id="272562.CA_C3261"/>
<dbReference type="FunFam" id="1.10.10.10:FF:000214">
    <property type="entry name" value="Methylated-DNA--protein-cysteine methyltransferase"/>
    <property type="match status" value="1"/>
</dbReference>
<dbReference type="InterPro" id="IPR014048">
    <property type="entry name" value="MethylDNA_cys_MeTrfase_DNA-bd"/>
</dbReference>
<dbReference type="NCBIfam" id="TIGR00589">
    <property type="entry name" value="ogt"/>
    <property type="match status" value="1"/>
</dbReference>
<feature type="domain" description="Methylated-DNA-[protein]-cysteine S-methyltransferase DNA binding" evidence="10">
    <location>
        <begin position="73"/>
        <end position="152"/>
    </location>
</feature>
<keyword evidence="4 9" id="KW-0489">Methyltransferase</keyword>
<accession>Q97E55</accession>
<dbReference type="CDD" id="cd06445">
    <property type="entry name" value="ATase"/>
    <property type="match status" value="1"/>
</dbReference>
<dbReference type="AlphaFoldDB" id="Q97E55"/>
<feature type="domain" description="Methylguanine DNA methyltransferase ribonuclease-like" evidence="11">
    <location>
        <begin position="7"/>
        <end position="67"/>
    </location>
</feature>
<dbReference type="RefSeq" id="WP_010966535.1">
    <property type="nucleotide sequence ID" value="NC_003030.1"/>
</dbReference>
<keyword evidence="7 9" id="KW-0234">DNA repair</keyword>
<evidence type="ECO:0000256" key="8">
    <source>
        <dbReference type="ARBA" id="ARBA00049348"/>
    </source>
</evidence>
<evidence type="ECO:0000256" key="9">
    <source>
        <dbReference type="HAMAP-Rule" id="MF_00772"/>
    </source>
</evidence>
<dbReference type="GO" id="GO:0005737">
    <property type="term" value="C:cytoplasm"/>
    <property type="evidence" value="ECO:0007669"/>
    <property type="project" value="UniProtKB-SubCell"/>
</dbReference>
<dbReference type="OrthoDB" id="9802228at2"/>
<dbReference type="GeneID" id="44999756"/>
<keyword evidence="13" id="KW-1185">Reference proteome</keyword>
<dbReference type="HAMAP" id="MF_00772">
    <property type="entry name" value="OGT"/>
    <property type="match status" value="1"/>
</dbReference>
<organism evidence="12 13">
    <name type="scientific">Clostridium acetobutylicum (strain ATCC 824 / DSM 792 / JCM 1419 / IAM 19013 / LMG 5710 / NBRC 13948 / NRRL B-527 / VKM B-1787 / 2291 / W)</name>
    <dbReference type="NCBI Taxonomy" id="272562"/>
    <lineage>
        <taxon>Bacteria</taxon>
        <taxon>Bacillati</taxon>
        <taxon>Bacillota</taxon>
        <taxon>Clostridia</taxon>
        <taxon>Eubacteriales</taxon>
        <taxon>Clostridiaceae</taxon>
        <taxon>Clostridium</taxon>
    </lineage>
</organism>
<comment type="catalytic activity">
    <reaction evidence="1 9">
        <text>a 4-O-methyl-thymidine in DNA + L-cysteinyl-[protein] = a thymidine in DNA + S-methyl-L-cysteinyl-[protein]</text>
        <dbReference type="Rhea" id="RHEA:53428"/>
        <dbReference type="Rhea" id="RHEA-COMP:10131"/>
        <dbReference type="Rhea" id="RHEA-COMP:10132"/>
        <dbReference type="Rhea" id="RHEA-COMP:13555"/>
        <dbReference type="Rhea" id="RHEA-COMP:13556"/>
        <dbReference type="ChEBI" id="CHEBI:29950"/>
        <dbReference type="ChEBI" id="CHEBI:82612"/>
        <dbReference type="ChEBI" id="CHEBI:137386"/>
        <dbReference type="ChEBI" id="CHEBI:137387"/>
        <dbReference type="EC" id="2.1.1.63"/>
    </reaction>
</comment>
<evidence type="ECO:0000313" key="12">
    <source>
        <dbReference type="EMBL" id="AAK81195.1"/>
    </source>
</evidence>
<comment type="subcellular location">
    <subcellularLocation>
        <location evidence="9">Cytoplasm</location>
    </subcellularLocation>
</comment>
<dbReference type="Pfam" id="PF01035">
    <property type="entry name" value="DNA_binding_1"/>
    <property type="match status" value="1"/>
</dbReference>
<dbReference type="eggNOG" id="COG0350">
    <property type="taxonomic scope" value="Bacteria"/>
</dbReference>
<feature type="active site" description="Nucleophile; methyl group acceptor" evidence="9">
    <location>
        <position position="124"/>
    </location>
</feature>
<dbReference type="GO" id="GO:0032259">
    <property type="term" value="P:methylation"/>
    <property type="evidence" value="ECO:0007669"/>
    <property type="project" value="UniProtKB-KW"/>
</dbReference>
<name>Q97E55_CLOAB</name>
<dbReference type="InterPro" id="IPR023546">
    <property type="entry name" value="MGMT"/>
</dbReference>
<dbReference type="Proteomes" id="UP000000814">
    <property type="component" value="Chromosome"/>
</dbReference>
<comment type="catalytic activity">
    <reaction evidence="8 9">
        <text>a 6-O-methyl-2'-deoxyguanosine in DNA + L-cysteinyl-[protein] = S-methyl-L-cysteinyl-[protein] + a 2'-deoxyguanosine in DNA</text>
        <dbReference type="Rhea" id="RHEA:24000"/>
        <dbReference type="Rhea" id="RHEA-COMP:10131"/>
        <dbReference type="Rhea" id="RHEA-COMP:10132"/>
        <dbReference type="Rhea" id="RHEA-COMP:11367"/>
        <dbReference type="Rhea" id="RHEA-COMP:11368"/>
        <dbReference type="ChEBI" id="CHEBI:29950"/>
        <dbReference type="ChEBI" id="CHEBI:82612"/>
        <dbReference type="ChEBI" id="CHEBI:85445"/>
        <dbReference type="ChEBI" id="CHEBI:85448"/>
        <dbReference type="EC" id="2.1.1.63"/>
    </reaction>
</comment>
<evidence type="ECO:0000313" key="13">
    <source>
        <dbReference type="Proteomes" id="UP000000814"/>
    </source>
</evidence>
<comment type="miscellaneous">
    <text evidence="9">This enzyme catalyzes only one turnover and therefore is not strictly catalytic. According to one definition, an enzyme is a biocatalyst that acts repeatedly and over many reaction cycles.</text>
</comment>
<dbReference type="InterPro" id="IPR036217">
    <property type="entry name" value="MethylDNA_cys_MeTrfase_DNAb"/>
</dbReference>
<dbReference type="KEGG" id="cac:CA_C3261"/>
<sequence>MNAKNECAYYKSPIGNLEIKALDEKVSEINFVEAMGEENFQSDVLKAALIQIDEYFRGKRKQFHLRLFIDGTEFQKKVWNELTRISYGEVVSYGEVAKAIGNKNASRAVGGANNKNKIPIIIPCHRVIGSDGRLIGYDGGIWRKKWLLEHERKFK</sequence>
<evidence type="ECO:0000256" key="1">
    <source>
        <dbReference type="ARBA" id="ARBA00001286"/>
    </source>
</evidence>
<dbReference type="PANTHER" id="PTHR10815:SF13">
    <property type="entry name" value="METHYLATED-DNA--PROTEIN-CYSTEINE METHYLTRANSFERASE"/>
    <property type="match status" value="1"/>
</dbReference>
<dbReference type="PANTHER" id="PTHR10815">
    <property type="entry name" value="METHYLATED-DNA--PROTEIN-CYSTEINE METHYLTRANSFERASE"/>
    <property type="match status" value="1"/>
</dbReference>